<keyword evidence="1" id="KW-0812">Transmembrane</keyword>
<keyword evidence="1" id="KW-1133">Transmembrane helix</keyword>
<proteinExistence type="predicted"/>
<dbReference type="Pfam" id="PF19578">
    <property type="entry name" value="DUF6090"/>
    <property type="match status" value="1"/>
</dbReference>
<dbReference type="InterPro" id="IPR045749">
    <property type="entry name" value="DUF6090"/>
</dbReference>
<gene>
    <name evidence="2" type="ORF">SAMN04488519_103178</name>
</gene>
<dbReference type="RefSeq" id="WP_091651451.1">
    <property type="nucleotide sequence ID" value="NZ_FOVW01000003.1"/>
</dbReference>
<keyword evidence="3" id="KW-1185">Reference proteome</keyword>
<accession>A0A1I5DWG5</accession>
<sequence length="193" mass="22914">MISFFRKIRQKLLQENRITRYLIYALGEIILVTIGILIALQINTWNTNRLERIQEQTVLKQLKEEFESNLEQIDLKIALRDNIISSATEVLQYIDSKTEVSKDTLFQKMSPIVMAPTFDPIQNDILQSEKIQLIRNEQLRRVLANWPTYVTELKEQEEEWVKLYNNFTSPYLIEIGLSRDLNLYFYDNPKNLN</sequence>
<reference evidence="3" key="1">
    <citation type="submission" date="2016-10" db="EMBL/GenBank/DDBJ databases">
        <authorList>
            <person name="Varghese N."/>
            <person name="Submissions S."/>
        </authorList>
    </citation>
    <scope>NUCLEOTIDE SEQUENCE [LARGE SCALE GENOMIC DNA]</scope>
    <source>
        <strain evidence="3">DSM 15282</strain>
    </source>
</reference>
<evidence type="ECO:0000313" key="2">
    <source>
        <dbReference type="EMBL" id="SFO03592.1"/>
    </source>
</evidence>
<protein>
    <submittedName>
        <fullName evidence="2">Uncharacterized protein</fullName>
    </submittedName>
</protein>
<evidence type="ECO:0000313" key="3">
    <source>
        <dbReference type="Proteomes" id="UP000199564"/>
    </source>
</evidence>
<name>A0A1I5DWG5_9BACT</name>
<organism evidence="2 3">
    <name type="scientific">Algoriphagus ornithinivorans</name>
    <dbReference type="NCBI Taxonomy" id="226506"/>
    <lineage>
        <taxon>Bacteria</taxon>
        <taxon>Pseudomonadati</taxon>
        <taxon>Bacteroidota</taxon>
        <taxon>Cytophagia</taxon>
        <taxon>Cytophagales</taxon>
        <taxon>Cyclobacteriaceae</taxon>
        <taxon>Algoriphagus</taxon>
    </lineage>
</organism>
<evidence type="ECO:0000256" key="1">
    <source>
        <dbReference type="SAM" id="Phobius"/>
    </source>
</evidence>
<feature type="transmembrane region" description="Helical" evidence="1">
    <location>
        <begin position="21"/>
        <end position="42"/>
    </location>
</feature>
<dbReference type="AlphaFoldDB" id="A0A1I5DWG5"/>
<dbReference type="STRING" id="226506.SAMN04488519_103178"/>
<dbReference type="EMBL" id="FOVW01000003">
    <property type="protein sequence ID" value="SFO03592.1"/>
    <property type="molecule type" value="Genomic_DNA"/>
</dbReference>
<keyword evidence="1" id="KW-0472">Membrane</keyword>
<dbReference type="Proteomes" id="UP000199564">
    <property type="component" value="Unassembled WGS sequence"/>
</dbReference>